<evidence type="ECO:0000256" key="16">
    <source>
        <dbReference type="ARBA" id="ARBA00048686"/>
    </source>
</evidence>
<keyword evidence="9" id="KW-0576">Peroxisome</keyword>
<dbReference type="EMBL" id="JACT01000005">
    <property type="protein sequence ID" value="KMS53382.1"/>
    <property type="molecule type" value="Genomic_DNA"/>
</dbReference>
<organism evidence="21 22">
    <name type="scientific">Sphingobium cupriresistens LL01</name>
    <dbReference type="NCBI Taxonomy" id="1420583"/>
    <lineage>
        <taxon>Bacteria</taxon>
        <taxon>Pseudomonadati</taxon>
        <taxon>Pseudomonadota</taxon>
        <taxon>Alphaproteobacteria</taxon>
        <taxon>Sphingomonadales</taxon>
        <taxon>Sphingomonadaceae</taxon>
        <taxon>Sphingobium</taxon>
    </lineage>
</organism>
<comment type="catalytic activity">
    <reaction evidence="16">
        <text>(2E)-tetradecenoyl-CoA + NADPH + H(+) = tetradecanoyl-CoA + NADP(+)</text>
        <dbReference type="Rhea" id="RHEA:44968"/>
        <dbReference type="ChEBI" id="CHEBI:15378"/>
        <dbReference type="ChEBI" id="CHEBI:57385"/>
        <dbReference type="ChEBI" id="CHEBI:57783"/>
        <dbReference type="ChEBI" id="CHEBI:58349"/>
        <dbReference type="ChEBI" id="CHEBI:61405"/>
    </reaction>
    <physiologicalReaction direction="left-to-right" evidence="16">
        <dbReference type="Rhea" id="RHEA:44969"/>
    </physiologicalReaction>
</comment>
<evidence type="ECO:0000256" key="6">
    <source>
        <dbReference type="ARBA" id="ARBA00022857"/>
    </source>
</evidence>
<dbReference type="GO" id="GO:0019166">
    <property type="term" value="F:trans-2-enoyl-CoA reductase (NADPH) activity"/>
    <property type="evidence" value="ECO:0007669"/>
    <property type="project" value="UniProtKB-EC"/>
</dbReference>
<comment type="caution">
    <text evidence="21">The sequence shown here is derived from an EMBL/GenBank/DDBJ whole genome shotgun (WGS) entry which is preliminary data.</text>
</comment>
<dbReference type="EC" id="1.3.1.38" evidence="13"/>
<dbReference type="GO" id="GO:0006633">
    <property type="term" value="P:fatty acid biosynthetic process"/>
    <property type="evidence" value="ECO:0007669"/>
    <property type="project" value="UniProtKB-KW"/>
</dbReference>
<gene>
    <name evidence="21" type="ORF">V473_19940</name>
</gene>
<evidence type="ECO:0000256" key="11">
    <source>
        <dbReference type="ARBA" id="ARBA00037124"/>
    </source>
</evidence>
<evidence type="ECO:0000256" key="20">
    <source>
        <dbReference type="ARBA" id="ARBA00049559"/>
    </source>
</evidence>
<keyword evidence="4" id="KW-0597">Phosphoprotein</keyword>
<evidence type="ECO:0000256" key="1">
    <source>
        <dbReference type="ARBA" id="ARBA00004275"/>
    </source>
</evidence>
<keyword evidence="22" id="KW-1185">Reference proteome</keyword>
<evidence type="ECO:0000256" key="15">
    <source>
        <dbReference type="ARBA" id="ARBA00047570"/>
    </source>
</evidence>
<name>A0A0J7XNX4_9SPHN</name>
<evidence type="ECO:0000256" key="14">
    <source>
        <dbReference type="ARBA" id="ARBA00041063"/>
    </source>
</evidence>
<evidence type="ECO:0000256" key="17">
    <source>
        <dbReference type="ARBA" id="ARBA00049108"/>
    </source>
</evidence>
<dbReference type="InterPro" id="IPR036291">
    <property type="entry name" value="NAD(P)-bd_dom_sf"/>
</dbReference>
<dbReference type="PATRIC" id="fig|1420583.3.peg.3794"/>
<dbReference type="SUPFAM" id="SSF51735">
    <property type="entry name" value="NAD(P)-binding Rossmann-fold domains"/>
    <property type="match status" value="1"/>
</dbReference>
<comment type="catalytic activity">
    <reaction evidence="17">
        <text>(2E)-hexenoyl-CoA + NADPH + H(+) = hexanoyl-CoA + NADP(+)</text>
        <dbReference type="Rhea" id="RHEA:44956"/>
        <dbReference type="ChEBI" id="CHEBI:15378"/>
        <dbReference type="ChEBI" id="CHEBI:57783"/>
        <dbReference type="ChEBI" id="CHEBI:58349"/>
        <dbReference type="ChEBI" id="CHEBI:62077"/>
        <dbReference type="ChEBI" id="CHEBI:62620"/>
    </reaction>
    <physiologicalReaction direction="left-to-right" evidence="17">
        <dbReference type="Rhea" id="RHEA:44957"/>
    </physiologicalReaction>
</comment>
<dbReference type="Pfam" id="PF13561">
    <property type="entry name" value="adh_short_C2"/>
    <property type="match status" value="1"/>
</dbReference>
<comment type="pathway">
    <text evidence="2">Lipid metabolism.</text>
</comment>
<keyword evidence="8" id="KW-0443">Lipid metabolism</keyword>
<dbReference type="InterPro" id="IPR052388">
    <property type="entry name" value="Peroxisomal_t2-enoyl-CoA_red"/>
</dbReference>
<evidence type="ECO:0000256" key="3">
    <source>
        <dbReference type="ARBA" id="ARBA00022516"/>
    </source>
</evidence>
<accession>A0A0J7XNX4</accession>
<proteinExistence type="predicted"/>
<keyword evidence="7" id="KW-0560">Oxidoreductase</keyword>
<evidence type="ECO:0000256" key="9">
    <source>
        <dbReference type="ARBA" id="ARBA00023140"/>
    </source>
</evidence>
<comment type="function">
    <text evidence="11">Participates in chain elongation of fatty acids. Catalyzes the reduction of trans-2-enoyl-CoAs of varying chain lengths from 6:1 to 16:1, having maximum activity with 10:1 CoA. Has no 2,4-dienoyl-CoA reductase activity.</text>
</comment>
<sequence>MTTLPTLLNGRHAMVAGVGDAADHVATALAALGARITRITPPSVDADIIAAAFADAQSQQGQPVDLLVHGGAPLGVGNAETVSLDVWRKGFSADIDGRFLYASAFARSRIAAHDRGAILFLLPSPRITGGRTAQLSAHGALDNLVKSLAVEWGRDGIRTNAIASHVVDGFAQATEAARASLGHLAGYILSDHGAYISGMVMGIDELPS</sequence>
<dbReference type="STRING" id="1420583.V473_19940"/>
<keyword evidence="6" id="KW-0521">NADP</keyword>
<keyword evidence="10" id="KW-0275">Fatty acid biosynthesis</keyword>
<comment type="subunit">
    <text evidence="12">Interacts with PEX5, probably required to target it into peroxisomes.</text>
</comment>
<dbReference type="RefSeq" id="WP_066608333.1">
    <property type="nucleotide sequence ID" value="NZ_KQ130436.1"/>
</dbReference>
<keyword evidence="5" id="KW-0276">Fatty acid metabolism</keyword>
<dbReference type="PANTHER" id="PTHR24317:SF7">
    <property type="entry name" value="PEROXISOMAL TRANS-2-ENOYL-COA REDUCTASE"/>
    <property type="match status" value="1"/>
</dbReference>
<evidence type="ECO:0000256" key="2">
    <source>
        <dbReference type="ARBA" id="ARBA00005189"/>
    </source>
</evidence>
<evidence type="ECO:0000256" key="12">
    <source>
        <dbReference type="ARBA" id="ARBA00038622"/>
    </source>
</evidence>
<dbReference type="PANTHER" id="PTHR24317">
    <property type="entry name" value="PEROXISOMAL TRANS-2-ENOYL-COA REDUCTASE"/>
    <property type="match status" value="1"/>
</dbReference>
<evidence type="ECO:0000256" key="13">
    <source>
        <dbReference type="ARBA" id="ARBA00038849"/>
    </source>
</evidence>
<dbReference type="Gene3D" id="3.40.50.720">
    <property type="entry name" value="NAD(P)-binding Rossmann-like Domain"/>
    <property type="match status" value="1"/>
</dbReference>
<comment type="catalytic activity">
    <reaction evidence="15">
        <text>(2E)-dodecenoyl-CoA + NADPH + H(+) = dodecanoyl-CoA + NADP(+)</text>
        <dbReference type="Rhea" id="RHEA:44964"/>
        <dbReference type="ChEBI" id="CHEBI:15378"/>
        <dbReference type="ChEBI" id="CHEBI:57330"/>
        <dbReference type="ChEBI" id="CHEBI:57375"/>
        <dbReference type="ChEBI" id="CHEBI:57783"/>
        <dbReference type="ChEBI" id="CHEBI:58349"/>
    </reaction>
    <physiologicalReaction direction="left-to-right" evidence="15">
        <dbReference type="Rhea" id="RHEA:44965"/>
    </physiologicalReaction>
</comment>
<keyword evidence="3" id="KW-0444">Lipid biosynthesis</keyword>
<evidence type="ECO:0000256" key="8">
    <source>
        <dbReference type="ARBA" id="ARBA00023098"/>
    </source>
</evidence>
<evidence type="ECO:0000313" key="21">
    <source>
        <dbReference type="EMBL" id="KMS53382.1"/>
    </source>
</evidence>
<evidence type="ECO:0000256" key="18">
    <source>
        <dbReference type="ARBA" id="ARBA00049251"/>
    </source>
</evidence>
<reference evidence="21 22" key="1">
    <citation type="journal article" date="2015" name="G3 (Bethesda)">
        <title>Insights into Ongoing Evolution of the Hexachlorocyclohexane Catabolic Pathway from Comparative Genomics of Ten Sphingomonadaceae Strains.</title>
        <authorList>
            <person name="Pearce S.L."/>
            <person name="Oakeshott J.G."/>
            <person name="Pandey G."/>
        </authorList>
    </citation>
    <scope>NUCLEOTIDE SEQUENCE [LARGE SCALE GENOMIC DNA]</scope>
    <source>
        <strain evidence="21 22">LL01</strain>
    </source>
</reference>
<evidence type="ECO:0000313" key="22">
    <source>
        <dbReference type="Proteomes" id="UP000052232"/>
    </source>
</evidence>
<comment type="subcellular location">
    <subcellularLocation>
        <location evidence="1">Peroxisome</location>
    </subcellularLocation>
</comment>
<evidence type="ECO:0000256" key="7">
    <source>
        <dbReference type="ARBA" id="ARBA00023002"/>
    </source>
</evidence>
<protein>
    <recommendedName>
        <fullName evidence="14">Peroxisomal trans-2-enoyl-CoA reductase</fullName>
        <ecNumber evidence="13">1.3.1.38</ecNumber>
    </recommendedName>
</protein>
<comment type="catalytic activity">
    <reaction evidence="18">
        <text>a (2E)-enoyl-CoA + NADPH + H(+) = a 2,3-saturated acyl-CoA + NADP(+)</text>
        <dbReference type="Rhea" id="RHEA:33763"/>
        <dbReference type="ChEBI" id="CHEBI:15378"/>
        <dbReference type="ChEBI" id="CHEBI:57783"/>
        <dbReference type="ChEBI" id="CHEBI:58349"/>
        <dbReference type="ChEBI" id="CHEBI:58856"/>
        <dbReference type="ChEBI" id="CHEBI:65111"/>
        <dbReference type="EC" id="1.3.1.38"/>
    </reaction>
    <physiologicalReaction direction="left-to-right" evidence="18">
        <dbReference type="Rhea" id="RHEA:33764"/>
    </physiologicalReaction>
</comment>
<comment type="catalytic activity">
    <reaction evidence="19">
        <text>(2E)-decenoyl-CoA + NADPH + H(+) = decanoyl-CoA + NADP(+)</text>
        <dbReference type="Rhea" id="RHEA:44960"/>
        <dbReference type="ChEBI" id="CHEBI:15378"/>
        <dbReference type="ChEBI" id="CHEBI:57783"/>
        <dbReference type="ChEBI" id="CHEBI:58349"/>
        <dbReference type="ChEBI" id="CHEBI:61406"/>
        <dbReference type="ChEBI" id="CHEBI:61430"/>
    </reaction>
    <physiologicalReaction direction="left-to-right" evidence="19">
        <dbReference type="Rhea" id="RHEA:44961"/>
    </physiologicalReaction>
</comment>
<evidence type="ECO:0000256" key="4">
    <source>
        <dbReference type="ARBA" id="ARBA00022553"/>
    </source>
</evidence>
<dbReference type="AlphaFoldDB" id="A0A0J7XNX4"/>
<dbReference type="InterPro" id="IPR002347">
    <property type="entry name" value="SDR_fam"/>
</dbReference>
<comment type="catalytic activity">
    <reaction evidence="20">
        <text>(2E)-octenoyl-CoA + NADPH + H(+) = octanoyl-CoA + NADP(+)</text>
        <dbReference type="Rhea" id="RHEA:44952"/>
        <dbReference type="ChEBI" id="CHEBI:15378"/>
        <dbReference type="ChEBI" id="CHEBI:57386"/>
        <dbReference type="ChEBI" id="CHEBI:57783"/>
        <dbReference type="ChEBI" id="CHEBI:58349"/>
        <dbReference type="ChEBI" id="CHEBI:62242"/>
    </reaction>
    <physiologicalReaction direction="left-to-right" evidence="20">
        <dbReference type="Rhea" id="RHEA:44953"/>
    </physiologicalReaction>
</comment>
<evidence type="ECO:0000256" key="5">
    <source>
        <dbReference type="ARBA" id="ARBA00022832"/>
    </source>
</evidence>
<dbReference type="Proteomes" id="UP000052232">
    <property type="component" value="Unassembled WGS sequence"/>
</dbReference>
<evidence type="ECO:0000256" key="10">
    <source>
        <dbReference type="ARBA" id="ARBA00023160"/>
    </source>
</evidence>
<evidence type="ECO:0000256" key="19">
    <source>
        <dbReference type="ARBA" id="ARBA00049386"/>
    </source>
</evidence>